<dbReference type="SMART" id="SM00034">
    <property type="entry name" value="CLECT"/>
    <property type="match status" value="1"/>
</dbReference>
<reference evidence="4" key="1">
    <citation type="submission" date="2025-08" db="UniProtKB">
        <authorList>
            <consortium name="RefSeq"/>
        </authorList>
    </citation>
    <scope>IDENTIFICATION</scope>
</reference>
<name>A0A1S3PKM3_SALSA</name>
<feature type="transmembrane region" description="Helical" evidence="1">
    <location>
        <begin position="296"/>
        <end position="320"/>
    </location>
</feature>
<dbReference type="InterPro" id="IPR036116">
    <property type="entry name" value="FN3_sf"/>
</dbReference>
<dbReference type="InterPro" id="IPR013783">
    <property type="entry name" value="Ig-like_fold"/>
</dbReference>
<protein>
    <recommendedName>
        <fullName evidence="2">C-type lectin domain-containing protein</fullName>
    </recommendedName>
</protein>
<dbReference type="InterPro" id="IPR003961">
    <property type="entry name" value="FN3_dom"/>
</dbReference>
<dbReference type="PANTHER" id="PTHR45784:SF3">
    <property type="entry name" value="C-TYPE LECTIN DOMAIN FAMILY 4 MEMBER K-LIKE-RELATED"/>
    <property type="match status" value="1"/>
</dbReference>
<evidence type="ECO:0000256" key="1">
    <source>
        <dbReference type="SAM" id="Phobius"/>
    </source>
</evidence>
<dbReference type="SUPFAM" id="SSF56436">
    <property type="entry name" value="C-type lectin-like"/>
    <property type="match status" value="1"/>
</dbReference>
<keyword evidence="1" id="KW-0472">Membrane</keyword>
<organism evidence="3 4">
    <name type="scientific">Salmo salar</name>
    <name type="common">Atlantic salmon</name>
    <dbReference type="NCBI Taxonomy" id="8030"/>
    <lineage>
        <taxon>Eukaryota</taxon>
        <taxon>Metazoa</taxon>
        <taxon>Chordata</taxon>
        <taxon>Craniata</taxon>
        <taxon>Vertebrata</taxon>
        <taxon>Euteleostomi</taxon>
        <taxon>Actinopterygii</taxon>
        <taxon>Neopterygii</taxon>
        <taxon>Teleostei</taxon>
        <taxon>Protacanthopterygii</taxon>
        <taxon>Salmoniformes</taxon>
        <taxon>Salmonidae</taxon>
        <taxon>Salmoninae</taxon>
        <taxon>Salmo</taxon>
    </lineage>
</organism>
<dbReference type="Pfam" id="PF00059">
    <property type="entry name" value="Lectin_C"/>
    <property type="match status" value="1"/>
</dbReference>
<gene>
    <name evidence="4" type="primary">LOC106585929</name>
</gene>
<dbReference type="KEGG" id="sasa:106585929"/>
<dbReference type="InterPro" id="IPR001304">
    <property type="entry name" value="C-type_lectin-like"/>
</dbReference>
<keyword evidence="3" id="KW-1185">Reference proteome</keyword>
<sequence>MDLFDLSPLQRLALLVLWQGLALGLNCSALWYQVERRDGDRAVTWIQARRFCQRHYIDLAVLSTQDQYQFLLQTMAGDRETFWLGLQPHTAPGGWGWKWVDGQGLSYDRWYIKNPGPGLCGCLETSLKGENKLLSRSCGETAERHGFICQGAVPPERLKAESEGTDHVIVHWDTPPLMQTADHSYRITTCSFQHHPHLSLLHPSLPPRHTPPLFLCPSHHAPHPTTSCCLLHLPCSNSSTSHSIRISGLTPGTQYTVSVATVITRPDPVTGDNVTTDSDPVTVTITTIGGDGGQQVVAMVLSVVKFIYLAVLLCVLYLILKRNAVQAPEPDLESEELPTEEEYILDMVKTGPRSVEFPNEECIVELPPEE</sequence>
<dbReference type="PROSITE" id="PS50041">
    <property type="entry name" value="C_TYPE_LECTIN_2"/>
    <property type="match status" value="1"/>
</dbReference>
<dbReference type="InterPro" id="IPR016186">
    <property type="entry name" value="C-type_lectin-like/link_sf"/>
</dbReference>
<dbReference type="Gene3D" id="3.10.100.10">
    <property type="entry name" value="Mannose-Binding Protein A, subunit A"/>
    <property type="match status" value="1"/>
</dbReference>
<dbReference type="Pfam" id="PF00041">
    <property type="entry name" value="fn3"/>
    <property type="match status" value="1"/>
</dbReference>
<dbReference type="PANTHER" id="PTHR45784">
    <property type="entry name" value="C-TYPE LECTIN DOMAIN FAMILY 20 MEMBER A-RELATED"/>
    <property type="match status" value="1"/>
</dbReference>
<feature type="domain" description="C-type lectin" evidence="2">
    <location>
        <begin position="32"/>
        <end position="150"/>
    </location>
</feature>
<proteinExistence type="predicted"/>
<dbReference type="SUPFAM" id="SSF49265">
    <property type="entry name" value="Fibronectin type III"/>
    <property type="match status" value="1"/>
</dbReference>
<dbReference type="CDD" id="cd00037">
    <property type="entry name" value="CLECT"/>
    <property type="match status" value="1"/>
</dbReference>
<dbReference type="AlphaFoldDB" id="A0A1S3PKM3"/>
<dbReference type="Gene3D" id="2.60.40.10">
    <property type="entry name" value="Immunoglobulins"/>
    <property type="match status" value="1"/>
</dbReference>
<keyword evidence="1" id="KW-0812">Transmembrane</keyword>
<evidence type="ECO:0000313" key="3">
    <source>
        <dbReference type="Proteomes" id="UP001652741"/>
    </source>
</evidence>
<dbReference type="CDD" id="cd00063">
    <property type="entry name" value="FN3"/>
    <property type="match status" value="1"/>
</dbReference>
<dbReference type="SMART" id="SM00060">
    <property type="entry name" value="FN3"/>
    <property type="match status" value="1"/>
</dbReference>
<dbReference type="RefSeq" id="XP_014028146.2">
    <property type="nucleotide sequence ID" value="XM_014172671.2"/>
</dbReference>
<evidence type="ECO:0000313" key="4">
    <source>
        <dbReference type="RefSeq" id="XP_014028146.2"/>
    </source>
</evidence>
<dbReference type="InterPro" id="IPR016187">
    <property type="entry name" value="CTDL_fold"/>
</dbReference>
<accession>A0A1S3PKM3</accession>
<dbReference type="GeneID" id="106585929"/>
<dbReference type="Proteomes" id="UP001652741">
    <property type="component" value="Chromosome ssa24"/>
</dbReference>
<keyword evidence="1" id="KW-1133">Transmembrane helix</keyword>
<evidence type="ECO:0000259" key="2">
    <source>
        <dbReference type="PROSITE" id="PS50041"/>
    </source>
</evidence>